<dbReference type="Gene3D" id="3.30.70.370">
    <property type="match status" value="1"/>
</dbReference>
<dbReference type="GO" id="GO:0003677">
    <property type="term" value="F:DNA binding"/>
    <property type="evidence" value="ECO:0007669"/>
    <property type="project" value="InterPro"/>
</dbReference>
<dbReference type="CDD" id="cd06444">
    <property type="entry name" value="DNA_pol_A"/>
    <property type="match status" value="1"/>
</dbReference>
<evidence type="ECO:0000256" key="3">
    <source>
        <dbReference type="ARBA" id="ARBA00049244"/>
    </source>
</evidence>
<dbReference type="GO" id="GO:0004527">
    <property type="term" value="F:exonuclease activity"/>
    <property type="evidence" value="ECO:0007669"/>
    <property type="project" value="UniProtKB-KW"/>
</dbReference>
<sequence length="587" mass="62744">MHFIVGRLSSGASSTQAFDAEGTAVGERMQHADDAALATFARLESAADPAARWVWDDTARWYPRLLRHGVRVARCHDLRLAHAILRLSTLTRGSALSKAPRSAWDAAPAIERPPATHTALFDVELDAGTGDDVAAPTDAVDETLAEWRRQLETVRGSAASGRLRLLLAAESAGALIAVEMRAAGLPWSIERHDEVLTEALGPRPAAGARPARMHELVLAIRSAVDDEQLNPDSPQELLRALRRSGINAASTSQWELREIKHPVIGPLLEYKKLARLLSANGWTWMEAWIVDGRFRPDYVPGGAATGRWATNGGGALQLPRQVRSAVRADPGWKLVVADAAQLEPRILAALSADTAMAAAGRGVDLYAGIQATGVVETRAHAKVAMLGAMYGATTGESGRLMPRLTRAYPRAIALVEEAARAGERGESVTSWLGRSSPLPPAAWFDVQSQASAADASEADERRARSSAREWGRFTRNFVVQSTAAEWALCWMAELRTALLAMPDQPGSTSGQGPASSGPLAGTVFAGRPHQVFFLHDEIVVHTPAALADAVAEQVRLAAEAAGRLLFGSFPVDFPLGAAIVDDYAEAK</sequence>
<dbReference type="SUPFAM" id="SSF56672">
    <property type="entry name" value="DNA/RNA polymerases"/>
    <property type="match status" value="1"/>
</dbReference>
<dbReference type="Gene3D" id="1.10.150.20">
    <property type="entry name" value="5' to 3' exonuclease, C-terminal subdomain"/>
    <property type="match status" value="1"/>
</dbReference>
<protein>
    <recommendedName>
        <fullName evidence="1">DNA-directed DNA polymerase</fullName>
        <ecNumber evidence="1">2.7.7.7</ecNumber>
    </recommendedName>
</protein>
<dbReference type="InterPro" id="IPR001098">
    <property type="entry name" value="DNA-dir_DNA_pol_A_palm_dom"/>
</dbReference>
<dbReference type="Pfam" id="PF00476">
    <property type="entry name" value="DNA_pol_A"/>
    <property type="match status" value="1"/>
</dbReference>
<dbReference type="PANTHER" id="PTHR10133">
    <property type="entry name" value="DNA POLYMERASE I"/>
    <property type="match status" value="1"/>
</dbReference>
<evidence type="ECO:0000313" key="6">
    <source>
        <dbReference type="Proteomes" id="UP000298127"/>
    </source>
</evidence>
<evidence type="ECO:0000313" key="5">
    <source>
        <dbReference type="EMBL" id="TFV99210.1"/>
    </source>
</evidence>
<accession>A0A4Y9R4H0</accession>
<keyword evidence="6" id="KW-1185">Reference proteome</keyword>
<evidence type="ECO:0000259" key="4">
    <source>
        <dbReference type="SMART" id="SM00482"/>
    </source>
</evidence>
<keyword evidence="5" id="KW-0269">Exonuclease</keyword>
<dbReference type="SMART" id="SM00482">
    <property type="entry name" value="POLAc"/>
    <property type="match status" value="1"/>
</dbReference>
<gene>
    <name evidence="5" type="ORF">E4M00_06865</name>
</gene>
<keyword evidence="5" id="KW-0540">Nuclease</keyword>
<feature type="domain" description="DNA-directed DNA polymerase family A palm" evidence="4">
    <location>
        <begin position="319"/>
        <end position="546"/>
    </location>
</feature>
<evidence type="ECO:0000256" key="2">
    <source>
        <dbReference type="ARBA" id="ARBA00022705"/>
    </source>
</evidence>
<dbReference type="GO" id="GO:0006302">
    <property type="term" value="P:double-strand break repair"/>
    <property type="evidence" value="ECO:0007669"/>
    <property type="project" value="TreeGrafter"/>
</dbReference>
<dbReference type="PANTHER" id="PTHR10133:SF27">
    <property type="entry name" value="DNA POLYMERASE NU"/>
    <property type="match status" value="1"/>
</dbReference>
<dbReference type="EMBL" id="SPQZ01000002">
    <property type="protein sequence ID" value="TFV99210.1"/>
    <property type="molecule type" value="Genomic_DNA"/>
</dbReference>
<dbReference type="RefSeq" id="WP_135119678.1">
    <property type="nucleotide sequence ID" value="NZ_SPQZ01000002.1"/>
</dbReference>
<dbReference type="InterPro" id="IPR002298">
    <property type="entry name" value="DNA_polymerase_A"/>
</dbReference>
<dbReference type="GO" id="GO:0006261">
    <property type="term" value="P:DNA-templated DNA replication"/>
    <property type="evidence" value="ECO:0007669"/>
    <property type="project" value="InterPro"/>
</dbReference>
<proteinExistence type="predicted"/>
<dbReference type="NCBIfam" id="NF011538">
    <property type="entry name" value="PRK14975.1-1"/>
    <property type="match status" value="1"/>
</dbReference>
<dbReference type="InterPro" id="IPR043502">
    <property type="entry name" value="DNA/RNA_pol_sf"/>
</dbReference>
<organism evidence="5 6">
    <name type="scientific">Orlajensenia leifsoniae</name>
    <dbReference type="NCBI Taxonomy" id="2561933"/>
    <lineage>
        <taxon>Bacteria</taxon>
        <taxon>Bacillati</taxon>
        <taxon>Actinomycetota</taxon>
        <taxon>Actinomycetes</taxon>
        <taxon>Micrococcales</taxon>
        <taxon>Microbacteriaceae</taxon>
        <taxon>Orlajensenia</taxon>
    </lineage>
</organism>
<keyword evidence="5" id="KW-0378">Hydrolase</keyword>
<keyword evidence="2" id="KW-0235">DNA replication</keyword>
<dbReference type="AlphaFoldDB" id="A0A4Y9R4H0"/>
<dbReference type="GO" id="GO:0003887">
    <property type="term" value="F:DNA-directed DNA polymerase activity"/>
    <property type="evidence" value="ECO:0007669"/>
    <property type="project" value="UniProtKB-EC"/>
</dbReference>
<name>A0A4Y9R4H0_9MICO</name>
<comment type="caution">
    <text evidence="5">The sequence shown here is derived from an EMBL/GenBank/DDBJ whole genome shotgun (WGS) entry which is preliminary data.</text>
</comment>
<comment type="catalytic activity">
    <reaction evidence="3">
        <text>DNA(n) + a 2'-deoxyribonucleoside 5'-triphosphate = DNA(n+1) + diphosphate</text>
        <dbReference type="Rhea" id="RHEA:22508"/>
        <dbReference type="Rhea" id="RHEA-COMP:17339"/>
        <dbReference type="Rhea" id="RHEA-COMP:17340"/>
        <dbReference type="ChEBI" id="CHEBI:33019"/>
        <dbReference type="ChEBI" id="CHEBI:61560"/>
        <dbReference type="ChEBI" id="CHEBI:173112"/>
        <dbReference type="EC" id="2.7.7.7"/>
    </reaction>
</comment>
<dbReference type="EC" id="2.7.7.7" evidence="1"/>
<dbReference type="Proteomes" id="UP000298127">
    <property type="component" value="Unassembled WGS sequence"/>
</dbReference>
<evidence type="ECO:0000256" key="1">
    <source>
        <dbReference type="ARBA" id="ARBA00012417"/>
    </source>
</evidence>
<reference evidence="5 6" key="1">
    <citation type="journal article" date="2018" name="J. Microbiol.">
        <title>Leifsonia flava sp. nov., a novel actinobacterium isolated from the rhizosphere of Aquilegia viridiflora.</title>
        <authorList>
            <person name="Cai Y."/>
            <person name="Tao W.Z."/>
            <person name="Ma Y.J."/>
            <person name="Cheng J."/>
            <person name="Zhang M.Y."/>
            <person name="Zhang Y.X."/>
        </authorList>
    </citation>
    <scope>NUCLEOTIDE SEQUENCE [LARGE SCALE GENOMIC DNA]</scope>
    <source>
        <strain evidence="5 6">SYP-B2174</strain>
    </source>
</reference>